<dbReference type="PANTHER" id="PTHR24104">
    <property type="entry name" value="E3 UBIQUITIN-PROTEIN LIGASE NHLRC1-RELATED"/>
    <property type="match status" value="1"/>
</dbReference>
<dbReference type="Gene3D" id="2.120.10.30">
    <property type="entry name" value="TolB, C-terminal domain"/>
    <property type="match status" value="2"/>
</dbReference>
<dbReference type="PANTHER" id="PTHR24104:SF25">
    <property type="entry name" value="PROTEIN LIN-41"/>
    <property type="match status" value="1"/>
</dbReference>
<dbReference type="PROSITE" id="PS51125">
    <property type="entry name" value="NHL"/>
    <property type="match status" value="2"/>
</dbReference>
<dbReference type="SUPFAM" id="SSF63829">
    <property type="entry name" value="Calcium-dependent phosphotriesterase"/>
    <property type="match status" value="1"/>
</dbReference>
<feature type="coiled-coil region" evidence="3">
    <location>
        <begin position="215"/>
        <end position="242"/>
    </location>
</feature>
<feature type="transmembrane region" description="Helical" evidence="4">
    <location>
        <begin position="177"/>
        <end position="199"/>
    </location>
</feature>
<accession>A0A814Y9X1</accession>
<evidence type="ECO:0000256" key="1">
    <source>
        <dbReference type="ARBA" id="ARBA00022737"/>
    </source>
</evidence>
<evidence type="ECO:0000256" key="3">
    <source>
        <dbReference type="SAM" id="Coils"/>
    </source>
</evidence>
<dbReference type="InterPro" id="IPR001258">
    <property type="entry name" value="NHL_repeat"/>
</dbReference>
<dbReference type="InterPro" id="IPR011029">
    <property type="entry name" value="DEATH-like_dom_sf"/>
</dbReference>
<protein>
    <recommendedName>
        <fullName evidence="5">DED domain-containing protein</fullName>
    </recommendedName>
</protein>
<dbReference type="Proteomes" id="UP000663832">
    <property type="component" value="Unassembled WGS sequence"/>
</dbReference>
<keyword evidence="3" id="KW-0175">Coiled coil</keyword>
<evidence type="ECO:0000256" key="2">
    <source>
        <dbReference type="PROSITE-ProRule" id="PRU00504"/>
    </source>
</evidence>
<dbReference type="CDD" id="cd05819">
    <property type="entry name" value="NHL"/>
    <property type="match status" value="1"/>
</dbReference>
<dbReference type="GO" id="GO:0042981">
    <property type="term" value="P:regulation of apoptotic process"/>
    <property type="evidence" value="ECO:0007669"/>
    <property type="project" value="InterPro"/>
</dbReference>
<dbReference type="EMBL" id="CAJNOM010000205">
    <property type="protein sequence ID" value="CAF1226413.1"/>
    <property type="molecule type" value="Genomic_DNA"/>
</dbReference>
<name>A0A814Y9X1_9BILA</name>
<dbReference type="AlphaFoldDB" id="A0A814Y9X1"/>
<dbReference type="InterPro" id="IPR011042">
    <property type="entry name" value="6-blade_b-propeller_TolB-like"/>
</dbReference>
<dbReference type="GO" id="GO:0008270">
    <property type="term" value="F:zinc ion binding"/>
    <property type="evidence" value="ECO:0007669"/>
    <property type="project" value="UniProtKB-KW"/>
</dbReference>
<dbReference type="GO" id="GO:0000209">
    <property type="term" value="P:protein polyubiquitination"/>
    <property type="evidence" value="ECO:0007669"/>
    <property type="project" value="TreeGrafter"/>
</dbReference>
<dbReference type="OrthoDB" id="10035710at2759"/>
<feature type="repeat" description="NHL" evidence="2">
    <location>
        <begin position="505"/>
        <end position="541"/>
    </location>
</feature>
<sequence>MDNHRLRAIILKLQDRLSNDDRKRLHFYLGNDVPRRIRDDPTLSGTLSLMDSLFDQDKVNEKDFSFLINAFDEIQCIDAVKLLREYWRHNQSDAQHQSVESLSMILPPMINQLLGDQDDDKYPMQQLLVNQKNTCGNNNIMINSNNTNINQIPIMNCDEKPQHPEFKKKQLLKSRKILWKCLLLFVLLSIVGYGILIFFCIQRFETLNNKSVARIQLLETSNNQSIQAIQQLKQKMEQLKKSRPTFNKWKQNAITVAGGNGEGQKLDQLNGPGGIFIDRNRNLFIADGWLNHRIVKWEYDAKEGQIVAGGHDRGNGMNQLNRPTDVIVDQQNHSIIIADYKNRRVIQWLNQKQQILIDDIDCYGLAMNKNGFLYVSDRENNAVRRWKMGEYNNEGGVVAGGNGQGSERNQLNNPGFIFVDDDQSVYVADIGNHRVMKWRKDAKEGLVVAGGNSQGRNLSQLSSPYGVIVDNLDQIYVADFGNDRIMRWCEGKSEGEIVVGGNGTGNEPKQLNQPKGLSFDDEGNLYVVDLGNNRIVKFEIIL</sequence>
<gene>
    <name evidence="6" type="ORF">BJG266_LOCUS8138</name>
    <name evidence="7" type="ORF">QVE165_LOCUS27190</name>
</gene>
<evidence type="ECO:0000313" key="7">
    <source>
        <dbReference type="EMBL" id="CAF1226413.1"/>
    </source>
</evidence>
<dbReference type="Proteomes" id="UP000663877">
    <property type="component" value="Unassembled WGS sequence"/>
</dbReference>
<organism evidence="7 8">
    <name type="scientific">Adineta steineri</name>
    <dbReference type="NCBI Taxonomy" id="433720"/>
    <lineage>
        <taxon>Eukaryota</taxon>
        <taxon>Metazoa</taxon>
        <taxon>Spiralia</taxon>
        <taxon>Gnathifera</taxon>
        <taxon>Rotifera</taxon>
        <taxon>Eurotatoria</taxon>
        <taxon>Bdelloidea</taxon>
        <taxon>Adinetida</taxon>
        <taxon>Adinetidae</taxon>
        <taxon>Adineta</taxon>
    </lineage>
</organism>
<keyword evidence="4" id="KW-0812">Transmembrane</keyword>
<dbReference type="Gene3D" id="2.40.10.500">
    <property type="match status" value="1"/>
</dbReference>
<dbReference type="InterPro" id="IPR001875">
    <property type="entry name" value="DED_dom"/>
</dbReference>
<dbReference type="GO" id="GO:0061630">
    <property type="term" value="F:ubiquitin protein ligase activity"/>
    <property type="evidence" value="ECO:0007669"/>
    <property type="project" value="TreeGrafter"/>
</dbReference>
<evidence type="ECO:0000313" key="8">
    <source>
        <dbReference type="Proteomes" id="UP000663832"/>
    </source>
</evidence>
<proteinExistence type="predicted"/>
<dbReference type="Gene3D" id="1.10.533.10">
    <property type="entry name" value="Death Domain, Fas"/>
    <property type="match status" value="1"/>
</dbReference>
<keyword evidence="4" id="KW-1133">Transmembrane helix</keyword>
<keyword evidence="1" id="KW-0677">Repeat</keyword>
<dbReference type="InterPro" id="IPR050952">
    <property type="entry name" value="TRIM-NHL_E3_ligases"/>
</dbReference>
<comment type="caution">
    <text evidence="7">The sequence shown here is derived from an EMBL/GenBank/DDBJ whole genome shotgun (WGS) entry which is preliminary data.</text>
</comment>
<dbReference type="Pfam" id="PF01436">
    <property type="entry name" value="NHL"/>
    <property type="match status" value="1"/>
</dbReference>
<reference evidence="7" key="1">
    <citation type="submission" date="2021-02" db="EMBL/GenBank/DDBJ databases">
        <authorList>
            <person name="Nowell W R."/>
        </authorList>
    </citation>
    <scope>NUCLEOTIDE SEQUENCE</scope>
</reference>
<dbReference type="SUPFAM" id="SSF47986">
    <property type="entry name" value="DEATH domain"/>
    <property type="match status" value="1"/>
</dbReference>
<dbReference type="GO" id="GO:0043161">
    <property type="term" value="P:proteasome-mediated ubiquitin-dependent protein catabolic process"/>
    <property type="evidence" value="ECO:0007669"/>
    <property type="project" value="TreeGrafter"/>
</dbReference>
<keyword evidence="4" id="KW-0472">Membrane</keyword>
<feature type="domain" description="DED" evidence="5">
    <location>
        <begin position="5"/>
        <end position="85"/>
    </location>
</feature>
<feature type="repeat" description="NHL" evidence="2">
    <location>
        <begin position="405"/>
        <end position="441"/>
    </location>
</feature>
<evidence type="ECO:0000259" key="5">
    <source>
        <dbReference type="PROSITE" id="PS50168"/>
    </source>
</evidence>
<evidence type="ECO:0000256" key="4">
    <source>
        <dbReference type="SAM" id="Phobius"/>
    </source>
</evidence>
<evidence type="ECO:0000313" key="6">
    <source>
        <dbReference type="EMBL" id="CAF0856474.1"/>
    </source>
</evidence>
<keyword evidence="8" id="KW-1185">Reference proteome</keyword>
<dbReference type="EMBL" id="CAJNOI010000025">
    <property type="protein sequence ID" value="CAF0856474.1"/>
    <property type="molecule type" value="Genomic_DNA"/>
</dbReference>
<dbReference type="PROSITE" id="PS50168">
    <property type="entry name" value="DED"/>
    <property type="match status" value="1"/>
</dbReference>